<evidence type="ECO:0000256" key="12">
    <source>
        <dbReference type="RuleBase" id="RU000581"/>
    </source>
</evidence>
<keyword evidence="17" id="KW-1185">Reference proteome</keyword>
<evidence type="ECO:0000313" key="16">
    <source>
        <dbReference type="EMBL" id="KAG5669782.1"/>
    </source>
</evidence>
<keyword evidence="7 12" id="KW-0560">Oxidoreductase</keyword>
<feature type="domain" description="Fatty acid desaturase" evidence="15">
    <location>
        <begin position="78"/>
        <end position="276"/>
    </location>
</feature>
<evidence type="ECO:0000256" key="9">
    <source>
        <dbReference type="ARBA" id="ARBA00023098"/>
    </source>
</evidence>
<dbReference type="OrthoDB" id="10260134at2759"/>
<feature type="compositionally biased region" description="Basic and acidic residues" evidence="13">
    <location>
        <begin position="21"/>
        <end position="32"/>
    </location>
</feature>
<comment type="similarity">
    <text evidence="2 12">Belongs to the fatty acid desaturase type 1 family.</text>
</comment>
<proteinExistence type="inferred from homology"/>
<evidence type="ECO:0000256" key="7">
    <source>
        <dbReference type="ARBA" id="ARBA00023002"/>
    </source>
</evidence>
<dbReference type="GO" id="GO:0005789">
    <property type="term" value="C:endoplasmic reticulum membrane"/>
    <property type="evidence" value="ECO:0007669"/>
    <property type="project" value="TreeGrafter"/>
</dbReference>
<evidence type="ECO:0000256" key="10">
    <source>
        <dbReference type="ARBA" id="ARBA00023136"/>
    </source>
</evidence>
<evidence type="ECO:0000256" key="14">
    <source>
        <dbReference type="SAM" id="Phobius"/>
    </source>
</evidence>
<dbReference type="PANTHER" id="PTHR11351">
    <property type="entry name" value="ACYL-COA DESATURASE"/>
    <property type="match status" value="1"/>
</dbReference>
<feature type="transmembrane region" description="Helical" evidence="14">
    <location>
        <begin position="190"/>
        <end position="210"/>
    </location>
</feature>
<keyword evidence="3 12" id="KW-0444">Lipid biosynthesis</keyword>
<dbReference type="Pfam" id="PF00487">
    <property type="entry name" value="FA_desaturase"/>
    <property type="match status" value="1"/>
</dbReference>
<keyword evidence="5" id="KW-0276">Fatty acid metabolism</keyword>
<comment type="cofactor">
    <cofactor evidence="12">
        <name>Fe(2+)</name>
        <dbReference type="ChEBI" id="CHEBI:29033"/>
    </cofactor>
</comment>
<evidence type="ECO:0000256" key="6">
    <source>
        <dbReference type="ARBA" id="ARBA00022989"/>
    </source>
</evidence>
<accession>A0A9J6BK76</accession>
<feature type="region of interest" description="Disordered" evidence="13">
    <location>
        <begin position="1"/>
        <end position="32"/>
    </location>
</feature>
<name>A0A9J6BK76_POLVA</name>
<keyword evidence="8" id="KW-0408">Iron</keyword>
<dbReference type="InterPro" id="IPR015876">
    <property type="entry name" value="Acyl-CoA_DS"/>
</dbReference>
<keyword evidence="11 12" id="KW-0275">Fatty acid biosynthesis</keyword>
<evidence type="ECO:0000256" key="11">
    <source>
        <dbReference type="ARBA" id="ARBA00023160"/>
    </source>
</evidence>
<feature type="transmembrane region" description="Helical" evidence="14">
    <location>
        <begin position="75"/>
        <end position="96"/>
    </location>
</feature>
<reference evidence="16" key="1">
    <citation type="submission" date="2021-03" db="EMBL/GenBank/DDBJ databases">
        <title>Chromosome level genome of the anhydrobiotic midge Polypedilum vanderplanki.</title>
        <authorList>
            <person name="Yoshida Y."/>
            <person name="Kikawada T."/>
            <person name="Gusev O."/>
        </authorList>
    </citation>
    <scope>NUCLEOTIDE SEQUENCE</scope>
    <source>
        <strain evidence="16">NIAS01</strain>
        <tissue evidence="16">Whole body or cell culture</tissue>
    </source>
</reference>
<keyword evidence="10 14" id="KW-0472">Membrane</keyword>
<comment type="domain">
    <text evidence="12">The histidine box domains are involved in binding the catalytic metal ions.</text>
</comment>
<gene>
    <name evidence="16" type="ORF">PVAND_000075</name>
</gene>
<sequence length="378" mass="43923">MSPNSENDVVDKVNGDLNGDSETKNGHIDDHGPLSVPEPDYKLVLKWRNILAFIYLHAFTIVSFFYPPVCLSTYIYQFFLAVFIGFGTTAGSHRLFTHRSYRAKPLLRWFIIYLQTLAGQEPIYRWVRDHRVHHKFTDTNADPHNSKRGFFFSHMGWLCCKKHPDVYKYGKKIDMSDLDDDKVIQFQRKIYTPATFFCSLILPTLITMAMGEHWWPSWNFNVARYTIGLHLVWLVNSGAHYWGKRPYEKNISASDSYIVATLALGEGWHNYHHVYPWDYKTAESTRYWFNPTLLFIDVAAKLGLATDLKVASDEMIRARVLRTGDGSHKYSKQALIDAENPLDNNNYDCTMDHLWGFGDKAMTETDMKNIVIHNREVD</sequence>
<evidence type="ECO:0000259" key="15">
    <source>
        <dbReference type="Pfam" id="PF00487"/>
    </source>
</evidence>
<feature type="transmembrane region" description="Helical" evidence="14">
    <location>
        <begin position="222"/>
        <end position="242"/>
    </location>
</feature>
<keyword evidence="6 14" id="KW-1133">Transmembrane helix</keyword>
<evidence type="ECO:0000256" key="1">
    <source>
        <dbReference type="ARBA" id="ARBA00004141"/>
    </source>
</evidence>
<evidence type="ECO:0000256" key="4">
    <source>
        <dbReference type="ARBA" id="ARBA00022692"/>
    </source>
</evidence>
<evidence type="ECO:0000256" key="5">
    <source>
        <dbReference type="ARBA" id="ARBA00022832"/>
    </source>
</evidence>
<dbReference type="EMBL" id="JADBJN010000003">
    <property type="protein sequence ID" value="KAG5669782.1"/>
    <property type="molecule type" value="Genomic_DNA"/>
</dbReference>
<protein>
    <recommendedName>
        <fullName evidence="15">Fatty acid desaturase domain-containing protein</fullName>
    </recommendedName>
</protein>
<evidence type="ECO:0000313" key="17">
    <source>
        <dbReference type="Proteomes" id="UP001107558"/>
    </source>
</evidence>
<dbReference type="Proteomes" id="UP001107558">
    <property type="component" value="Chromosome 3"/>
</dbReference>
<feature type="transmembrane region" description="Helical" evidence="14">
    <location>
        <begin position="50"/>
        <end position="69"/>
    </location>
</feature>
<dbReference type="GO" id="GO:0004768">
    <property type="term" value="F:stearoyl-CoA 9-desaturase activity"/>
    <property type="evidence" value="ECO:0007669"/>
    <property type="project" value="TreeGrafter"/>
</dbReference>
<comment type="subcellular location">
    <subcellularLocation>
        <location evidence="1">Membrane</location>
        <topology evidence="1">Multi-pass membrane protein</topology>
    </subcellularLocation>
</comment>
<evidence type="ECO:0000256" key="3">
    <source>
        <dbReference type="ARBA" id="ARBA00022516"/>
    </source>
</evidence>
<dbReference type="PRINTS" id="PR00075">
    <property type="entry name" value="FACDDSATRASE"/>
</dbReference>
<dbReference type="CDD" id="cd03505">
    <property type="entry name" value="Delta9-FADS-like"/>
    <property type="match status" value="1"/>
</dbReference>
<dbReference type="GO" id="GO:0005506">
    <property type="term" value="F:iron ion binding"/>
    <property type="evidence" value="ECO:0007669"/>
    <property type="project" value="TreeGrafter"/>
</dbReference>
<dbReference type="GO" id="GO:0006636">
    <property type="term" value="P:unsaturated fatty acid biosynthetic process"/>
    <property type="evidence" value="ECO:0007669"/>
    <property type="project" value="TreeGrafter"/>
</dbReference>
<evidence type="ECO:0000256" key="2">
    <source>
        <dbReference type="ARBA" id="ARBA00009295"/>
    </source>
</evidence>
<comment type="caution">
    <text evidence="16">The sequence shown here is derived from an EMBL/GenBank/DDBJ whole genome shotgun (WGS) entry which is preliminary data.</text>
</comment>
<dbReference type="InterPro" id="IPR005804">
    <property type="entry name" value="FA_desaturase_dom"/>
</dbReference>
<organism evidence="16 17">
    <name type="scientific">Polypedilum vanderplanki</name>
    <name type="common">Sleeping chironomid midge</name>
    <dbReference type="NCBI Taxonomy" id="319348"/>
    <lineage>
        <taxon>Eukaryota</taxon>
        <taxon>Metazoa</taxon>
        <taxon>Ecdysozoa</taxon>
        <taxon>Arthropoda</taxon>
        <taxon>Hexapoda</taxon>
        <taxon>Insecta</taxon>
        <taxon>Pterygota</taxon>
        <taxon>Neoptera</taxon>
        <taxon>Endopterygota</taxon>
        <taxon>Diptera</taxon>
        <taxon>Nematocera</taxon>
        <taxon>Chironomoidea</taxon>
        <taxon>Chironomidae</taxon>
        <taxon>Chironominae</taxon>
        <taxon>Polypedilum</taxon>
        <taxon>Polypedilum</taxon>
    </lineage>
</organism>
<keyword evidence="9" id="KW-0443">Lipid metabolism</keyword>
<dbReference type="AlphaFoldDB" id="A0A9J6BK76"/>
<evidence type="ECO:0000256" key="8">
    <source>
        <dbReference type="ARBA" id="ARBA00023004"/>
    </source>
</evidence>
<dbReference type="PANTHER" id="PTHR11351:SF31">
    <property type="entry name" value="DESATURASE 1, ISOFORM A-RELATED"/>
    <property type="match status" value="1"/>
</dbReference>
<evidence type="ECO:0000256" key="13">
    <source>
        <dbReference type="SAM" id="MobiDB-lite"/>
    </source>
</evidence>
<keyword evidence="4 12" id="KW-0812">Transmembrane</keyword>